<keyword evidence="4" id="KW-1185">Reference proteome</keyword>
<keyword evidence="2" id="KW-0677">Repeat</keyword>
<protein>
    <submittedName>
        <fullName evidence="3">Uncharacterized protein</fullName>
    </submittedName>
</protein>
<dbReference type="Pfam" id="PF07725">
    <property type="entry name" value="LRR_3"/>
    <property type="match status" value="1"/>
</dbReference>
<organism evidence="3 4">
    <name type="scientific">Acer negundo</name>
    <name type="common">Box elder</name>
    <dbReference type="NCBI Taxonomy" id="4023"/>
    <lineage>
        <taxon>Eukaryota</taxon>
        <taxon>Viridiplantae</taxon>
        <taxon>Streptophyta</taxon>
        <taxon>Embryophyta</taxon>
        <taxon>Tracheophyta</taxon>
        <taxon>Spermatophyta</taxon>
        <taxon>Magnoliopsida</taxon>
        <taxon>eudicotyledons</taxon>
        <taxon>Gunneridae</taxon>
        <taxon>Pentapetalae</taxon>
        <taxon>rosids</taxon>
        <taxon>malvids</taxon>
        <taxon>Sapindales</taxon>
        <taxon>Sapindaceae</taxon>
        <taxon>Hippocastanoideae</taxon>
        <taxon>Acereae</taxon>
        <taxon>Acer</taxon>
    </lineage>
</organism>
<dbReference type="Proteomes" id="UP001064489">
    <property type="component" value="Chromosome 12"/>
</dbReference>
<dbReference type="GO" id="GO:0006952">
    <property type="term" value="P:defense response"/>
    <property type="evidence" value="ECO:0007669"/>
    <property type="project" value="InterPro"/>
</dbReference>
<keyword evidence="1" id="KW-0433">Leucine-rich repeat</keyword>
<gene>
    <name evidence="3" type="ORF">LWI28_007287</name>
</gene>
<evidence type="ECO:0000256" key="1">
    <source>
        <dbReference type="ARBA" id="ARBA00022614"/>
    </source>
</evidence>
<dbReference type="Gene3D" id="3.80.10.10">
    <property type="entry name" value="Ribonuclease Inhibitor"/>
    <property type="match status" value="1"/>
</dbReference>
<evidence type="ECO:0000313" key="4">
    <source>
        <dbReference type="Proteomes" id="UP001064489"/>
    </source>
</evidence>
<reference evidence="3" key="1">
    <citation type="journal article" date="2022" name="Plant J.">
        <title>Strategies of tolerance reflected in two North American maple genomes.</title>
        <authorList>
            <person name="McEvoy S.L."/>
            <person name="Sezen U.U."/>
            <person name="Trouern-Trend A."/>
            <person name="McMahon S.M."/>
            <person name="Schaberg P.G."/>
            <person name="Yang J."/>
            <person name="Wegrzyn J.L."/>
            <person name="Swenson N.G."/>
        </authorList>
    </citation>
    <scope>NUCLEOTIDE SEQUENCE</scope>
    <source>
        <strain evidence="3">91603</strain>
    </source>
</reference>
<comment type="caution">
    <text evidence="3">The sequence shown here is derived from an EMBL/GenBank/DDBJ whole genome shotgun (WGS) entry which is preliminary data.</text>
</comment>
<evidence type="ECO:0000313" key="3">
    <source>
        <dbReference type="EMBL" id="KAI9156472.1"/>
    </source>
</evidence>
<evidence type="ECO:0000256" key="2">
    <source>
        <dbReference type="ARBA" id="ARBA00022737"/>
    </source>
</evidence>
<dbReference type="PANTHER" id="PTHR11017">
    <property type="entry name" value="LEUCINE-RICH REPEAT-CONTAINING PROTEIN"/>
    <property type="match status" value="1"/>
</dbReference>
<dbReference type="SUPFAM" id="SSF52058">
    <property type="entry name" value="L domain-like"/>
    <property type="match status" value="1"/>
</dbReference>
<sequence>MPKQGASTCLNAKSFIGMKNLMLLKINNVDLYEDLEYLPNKLRYLKWHGCPSKTLPPNFRAQKLLELNLCYSQINYLWTGKKAFKELTTIKLSHSCNLIETPDFTEVPNLEMLDLEACGVFAPDPGPYPVDLDDDDNWMLFLMSLISNEYEFSFQIPHGFRTVKSDLLWLTYVSRLRFEHDYSFKPKVTYYDTSSDIAPVSGSTCIHATFRSKSKVIKCGIRLVYKQDLEDFQELPTAEGSTIHQNHKCSLLRKRFNFLRPASKLQSYRWITNHLQELGGDYLDRLPELGRDYLDILFTNTEKYVFFRSNKHEITFDDDIDRPPH</sequence>
<dbReference type="InterPro" id="IPR044974">
    <property type="entry name" value="Disease_R_plants"/>
</dbReference>
<dbReference type="PANTHER" id="PTHR11017:SF573">
    <property type="entry name" value="ADP-RIBOSYL CYCLASE_CYCLIC ADP-RIBOSE HYDROLASE"/>
    <property type="match status" value="1"/>
</dbReference>
<dbReference type="AlphaFoldDB" id="A0AAD5I9G8"/>
<dbReference type="InterPro" id="IPR011713">
    <property type="entry name" value="Leu-rich_rpt_3"/>
</dbReference>
<dbReference type="InterPro" id="IPR032675">
    <property type="entry name" value="LRR_dom_sf"/>
</dbReference>
<reference evidence="3" key="2">
    <citation type="submission" date="2023-02" db="EMBL/GenBank/DDBJ databases">
        <authorList>
            <person name="Swenson N.G."/>
            <person name="Wegrzyn J.L."/>
            <person name="Mcevoy S.L."/>
        </authorList>
    </citation>
    <scope>NUCLEOTIDE SEQUENCE</scope>
    <source>
        <strain evidence="3">91603</strain>
        <tissue evidence="3">Leaf</tissue>
    </source>
</reference>
<accession>A0AAD5I9G8</accession>
<proteinExistence type="predicted"/>
<name>A0AAD5I9G8_ACENE</name>
<dbReference type="EMBL" id="JAJSOW010000107">
    <property type="protein sequence ID" value="KAI9156472.1"/>
    <property type="molecule type" value="Genomic_DNA"/>
</dbReference>